<feature type="chain" id="PRO_5040228416" description="CUB domain-containing protein" evidence="4">
    <location>
        <begin position="24"/>
        <end position="933"/>
    </location>
</feature>
<evidence type="ECO:0000256" key="1">
    <source>
        <dbReference type="ARBA" id="ARBA00023157"/>
    </source>
</evidence>
<dbReference type="PROSITE" id="PS50068">
    <property type="entry name" value="LDLRA_2"/>
    <property type="match status" value="1"/>
</dbReference>
<evidence type="ECO:0000256" key="2">
    <source>
        <dbReference type="PROSITE-ProRule" id="PRU00124"/>
    </source>
</evidence>
<name>A0A9Q0RQH7_BLOTA</name>
<comment type="caution">
    <text evidence="5">The sequence shown here is derived from an EMBL/GenBank/DDBJ whole genome shotgun (WGS) entry which is preliminary data.</text>
</comment>
<comment type="caution">
    <text evidence="2">Lacks conserved residue(s) required for the propagation of feature annotation.</text>
</comment>
<evidence type="ECO:0000256" key="3">
    <source>
        <dbReference type="SAM" id="Phobius"/>
    </source>
</evidence>
<dbReference type="PROSITE" id="PS01209">
    <property type="entry name" value="LDLRA_1"/>
    <property type="match status" value="1"/>
</dbReference>
<dbReference type="AlphaFoldDB" id="A0A9Q0RQH7"/>
<feature type="transmembrane region" description="Helical" evidence="3">
    <location>
        <begin position="890"/>
        <end position="911"/>
    </location>
</feature>
<dbReference type="SMART" id="SM00192">
    <property type="entry name" value="LDLa"/>
    <property type="match status" value="1"/>
</dbReference>
<gene>
    <name evidence="5" type="ORF">RDWZM_001185</name>
</gene>
<keyword evidence="3" id="KW-0812">Transmembrane</keyword>
<sequence length="933" mass="104037">MGLIAQNGLFVIFFLVALTTVESASNDCDLGNGNQLINITLNDDKFSYLNVWDLNNHTALKTHSSCLWNISSMLGDTLIHASRVVFDPKDQVNVLCFRDNANFSLYSALGSIEPGLISTGTCNTVQVSFKLNPESNLNRTWEVIFYSNPSFVSLTKDNGLLSFPLNQKASSPQNHFSLNPSSDYSDRKVALNFLQLPKSFSFELDGETYNQSKPPAKIYFPSAQSLTFTLKNLTPTEIIRIHFWLVTADCSGDVSLKINEAKPIATPNEDIRKQQMITTVKCAQHFTTGVDGQFQLMIDPNLNGLANPSDTVNFYNDQGAIQLGLNNPSLLYFKTIDNVLAGNSFLVIYDSPYSSKPNPTFKAPIMKAISSKDVTQFYVSNKTMVSIPKSDTKIVHIIYPSDMNTRKRVLVNFGNVNIATGQFSIKIYNSESDSGVLIATLGQYDRLPSVIASNTPFMRVVFEGKIPDLNVTYLLIDSQQCCQHLSTFDSTFEVRGGQSNCSWYIPVSNPNISKYTVVNPTFIELPEGKQLDVITYFTKNGSTKVNSIKGPMKKSFYPDLFLDGENTYEFKIDSSNLKEEDLHVLFAHKTSYLKEIVPLNSLQKVSSLTSNNYPGYYPMGLEQTFTFNEPGKNVFITVEDVSLGDGHSLKLMSQNLNVESFTGKANLTNVHDYFITNQFFITFNTKSFDLPSLSDSGFHINVQYPGIARNYTLVNGRSEIKFNSTEKSLTNPINIWRITEGEMQSPYSNQILHINVTLLEGLDKTKAKLFIYDSISLRSHDIHFANGSINGTIGHFIGSIKSAMIVYDYSESLKTKSDFSINIVVTSESCSNTKNYTTKCHTTDRCITDPMICNGINDCGDFTDEMYCGDHPRPSPPTPTPAPTGGVPTLLVIFLLMPMSAAFGILGYIYLPNIINRWGRGRYSEFRDLSEVS</sequence>
<dbReference type="OMA" id="PINIWRI"/>
<evidence type="ECO:0000313" key="5">
    <source>
        <dbReference type="EMBL" id="KAJ6222640.1"/>
    </source>
</evidence>
<evidence type="ECO:0008006" key="7">
    <source>
        <dbReference type="Google" id="ProtNLM"/>
    </source>
</evidence>
<organism evidence="5 6">
    <name type="scientific">Blomia tropicalis</name>
    <name type="common">Mite</name>
    <dbReference type="NCBI Taxonomy" id="40697"/>
    <lineage>
        <taxon>Eukaryota</taxon>
        <taxon>Metazoa</taxon>
        <taxon>Ecdysozoa</taxon>
        <taxon>Arthropoda</taxon>
        <taxon>Chelicerata</taxon>
        <taxon>Arachnida</taxon>
        <taxon>Acari</taxon>
        <taxon>Acariformes</taxon>
        <taxon>Sarcoptiformes</taxon>
        <taxon>Astigmata</taxon>
        <taxon>Glycyphagoidea</taxon>
        <taxon>Echimyopodidae</taxon>
        <taxon>Blomia</taxon>
    </lineage>
</organism>
<keyword evidence="3" id="KW-1133">Transmembrane helix</keyword>
<dbReference type="CDD" id="cd00112">
    <property type="entry name" value="LDLa"/>
    <property type="match status" value="1"/>
</dbReference>
<keyword evidence="6" id="KW-1185">Reference proteome</keyword>
<proteinExistence type="predicted"/>
<keyword evidence="4" id="KW-0732">Signal</keyword>
<dbReference type="EMBL" id="JAPWDV010000001">
    <property type="protein sequence ID" value="KAJ6222640.1"/>
    <property type="molecule type" value="Genomic_DNA"/>
</dbReference>
<evidence type="ECO:0000313" key="6">
    <source>
        <dbReference type="Proteomes" id="UP001142055"/>
    </source>
</evidence>
<keyword evidence="3" id="KW-0472">Membrane</keyword>
<dbReference type="InterPro" id="IPR036055">
    <property type="entry name" value="LDL_receptor-like_sf"/>
</dbReference>
<keyword evidence="1 2" id="KW-1015">Disulfide bond</keyword>
<feature type="signal peptide" evidence="4">
    <location>
        <begin position="1"/>
        <end position="23"/>
    </location>
</feature>
<dbReference type="InterPro" id="IPR023415">
    <property type="entry name" value="LDLR_class-A_CS"/>
</dbReference>
<feature type="disulfide bond" evidence="2">
    <location>
        <begin position="853"/>
        <end position="868"/>
    </location>
</feature>
<dbReference type="Gene3D" id="4.10.400.10">
    <property type="entry name" value="Low-density Lipoprotein Receptor"/>
    <property type="match status" value="1"/>
</dbReference>
<dbReference type="Proteomes" id="UP001142055">
    <property type="component" value="Chromosome 1"/>
</dbReference>
<reference evidence="5" key="1">
    <citation type="submission" date="2022-12" db="EMBL/GenBank/DDBJ databases">
        <title>Genome assemblies of Blomia tropicalis.</title>
        <authorList>
            <person name="Cui Y."/>
        </authorList>
    </citation>
    <scope>NUCLEOTIDE SEQUENCE</scope>
    <source>
        <tissue evidence="5">Adult mites</tissue>
    </source>
</reference>
<protein>
    <recommendedName>
        <fullName evidence="7">CUB domain-containing protein</fullName>
    </recommendedName>
</protein>
<evidence type="ECO:0000256" key="4">
    <source>
        <dbReference type="SAM" id="SignalP"/>
    </source>
</evidence>
<dbReference type="SUPFAM" id="SSF57424">
    <property type="entry name" value="LDL receptor-like module"/>
    <property type="match status" value="1"/>
</dbReference>
<accession>A0A9Q0RQH7</accession>
<dbReference type="InterPro" id="IPR002172">
    <property type="entry name" value="LDrepeatLR_classA_rpt"/>
</dbReference>